<dbReference type="EC" id="2.7.-.-" evidence="4"/>
<accession>A0AAD5KJK0</accession>
<comment type="similarity">
    <text evidence="1 4">Belongs to the inositol phosphokinase (IPK) family.</text>
</comment>
<evidence type="ECO:0000313" key="6">
    <source>
        <dbReference type="Proteomes" id="UP000820818"/>
    </source>
</evidence>
<proteinExistence type="inferred from homology"/>
<protein>
    <recommendedName>
        <fullName evidence="4">Kinase</fullName>
        <ecNumber evidence="4">2.7.-.-</ecNumber>
    </recommendedName>
</protein>
<evidence type="ECO:0000256" key="1">
    <source>
        <dbReference type="ARBA" id="ARBA00007374"/>
    </source>
</evidence>
<keyword evidence="6" id="KW-1185">Reference proteome</keyword>
<dbReference type="PANTHER" id="PTHR12400">
    <property type="entry name" value="INOSITOL POLYPHOSPHATE KINASE"/>
    <property type="match status" value="1"/>
</dbReference>
<organism evidence="5 6">
    <name type="scientific">Daphnia sinensis</name>
    <dbReference type="NCBI Taxonomy" id="1820382"/>
    <lineage>
        <taxon>Eukaryota</taxon>
        <taxon>Metazoa</taxon>
        <taxon>Ecdysozoa</taxon>
        <taxon>Arthropoda</taxon>
        <taxon>Crustacea</taxon>
        <taxon>Branchiopoda</taxon>
        <taxon>Diplostraca</taxon>
        <taxon>Cladocera</taxon>
        <taxon>Anomopoda</taxon>
        <taxon>Daphniidae</taxon>
        <taxon>Daphnia</taxon>
        <taxon>Daphnia similis group</taxon>
    </lineage>
</organism>
<keyword evidence="2 4" id="KW-0808">Transferase</keyword>
<reference evidence="5 6" key="1">
    <citation type="submission" date="2022-05" db="EMBL/GenBank/DDBJ databases">
        <title>A multi-omics perspective on studying reproductive biology in Daphnia sinensis.</title>
        <authorList>
            <person name="Jia J."/>
        </authorList>
    </citation>
    <scope>NUCLEOTIDE SEQUENCE [LARGE SCALE GENOMIC DNA]</scope>
    <source>
        <strain evidence="5 6">WSL</strain>
    </source>
</reference>
<dbReference type="Gene3D" id="3.30.470.160">
    <property type="entry name" value="Inositol polyphosphate kinase"/>
    <property type="match status" value="1"/>
</dbReference>
<dbReference type="GO" id="GO:0046854">
    <property type="term" value="P:phosphatidylinositol phosphate biosynthetic process"/>
    <property type="evidence" value="ECO:0007669"/>
    <property type="project" value="TreeGrafter"/>
</dbReference>
<dbReference type="PANTHER" id="PTHR12400:SF21">
    <property type="entry name" value="KINASE"/>
    <property type="match status" value="1"/>
</dbReference>
<keyword evidence="3 4" id="KW-0418">Kinase</keyword>
<evidence type="ECO:0000256" key="2">
    <source>
        <dbReference type="ARBA" id="ARBA00022679"/>
    </source>
</evidence>
<dbReference type="AlphaFoldDB" id="A0AAD5KJK0"/>
<sequence length="417" mass="47323">MGEFGPIRRLTNSTASRWANAGMVSWTVMEEPAVVSPIAMDRIKTYSFQEDRLQSNMNKQTETLAADPCPLLRPFCHQVGGHTQFLQLDESTVCKPLIPRELSFYLNAPADIRSFTPKCKGVIQTWHQEGRQYWKRFAMDEISVTAPRSQISPHRTNRHDVPLRISLAGYEGISYHPAHTYTDGSSQFFLMFENVVSSSKFQRPCVLDLKMGTRQHGDDASAEKRNRQMAKCAASTSASLGLRLCGMKVYEATSNKFFVQDKYFGRRLDADGLRKALVQFFASGGARRAGIIGAILERLRLLRKAIEQQDTFRFYSSSLLIVYEGCDENCEFFLGRDYHFLMMDEVGPASRADNCWADCVDVRMIDFAHTTFSGYLGLDERVHWGPDNGYLFGLENLTDILSELQGFSLHQRNALSY</sequence>
<dbReference type="EMBL" id="WJBH02000009">
    <property type="protein sequence ID" value="KAI9553389.1"/>
    <property type="molecule type" value="Genomic_DNA"/>
</dbReference>
<dbReference type="Proteomes" id="UP000820818">
    <property type="component" value="Linkage Group LG9"/>
</dbReference>
<dbReference type="GO" id="GO:0000828">
    <property type="term" value="F:inositol hexakisphosphate kinase activity"/>
    <property type="evidence" value="ECO:0007669"/>
    <property type="project" value="TreeGrafter"/>
</dbReference>
<name>A0AAD5KJK0_9CRUS</name>
<dbReference type="GO" id="GO:0005737">
    <property type="term" value="C:cytoplasm"/>
    <property type="evidence" value="ECO:0007669"/>
    <property type="project" value="TreeGrafter"/>
</dbReference>
<gene>
    <name evidence="5" type="ORF">GHT06_021290</name>
</gene>
<evidence type="ECO:0000256" key="4">
    <source>
        <dbReference type="RuleBase" id="RU363090"/>
    </source>
</evidence>
<evidence type="ECO:0000256" key="3">
    <source>
        <dbReference type="ARBA" id="ARBA00022777"/>
    </source>
</evidence>
<dbReference type="InterPro" id="IPR005522">
    <property type="entry name" value="IPK"/>
</dbReference>
<dbReference type="GO" id="GO:0005634">
    <property type="term" value="C:nucleus"/>
    <property type="evidence" value="ECO:0007669"/>
    <property type="project" value="TreeGrafter"/>
</dbReference>
<dbReference type="InterPro" id="IPR038286">
    <property type="entry name" value="IPK_sf"/>
</dbReference>
<dbReference type="GO" id="GO:0032958">
    <property type="term" value="P:inositol phosphate biosynthetic process"/>
    <property type="evidence" value="ECO:0007669"/>
    <property type="project" value="InterPro"/>
</dbReference>
<dbReference type="Pfam" id="PF03770">
    <property type="entry name" value="IPK"/>
    <property type="match status" value="1"/>
</dbReference>
<comment type="caution">
    <text evidence="5">The sequence shown here is derived from an EMBL/GenBank/DDBJ whole genome shotgun (WGS) entry which is preliminary data.</text>
</comment>
<evidence type="ECO:0000313" key="5">
    <source>
        <dbReference type="EMBL" id="KAI9553389.1"/>
    </source>
</evidence>
<dbReference type="SUPFAM" id="SSF56104">
    <property type="entry name" value="SAICAR synthase-like"/>
    <property type="match status" value="1"/>
</dbReference>